<comment type="caution">
    <text evidence="3">The sequence shown here is derived from an EMBL/GenBank/DDBJ whole genome shotgun (WGS) entry which is preliminary data.</text>
</comment>
<dbReference type="Pfam" id="PF13843">
    <property type="entry name" value="DDE_Tnp_1_7"/>
    <property type="match status" value="1"/>
</dbReference>
<gene>
    <name evidence="3" type="ORF">ACJMK2_039332</name>
</gene>
<dbReference type="PANTHER" id="PTHR46599:SF3">
    <property type="entry name" value="PIGGYBAC TRANSPOSABLE ELEMENT-DERIVED PROTEIN 4"/>
    <property type="match status" value="1"/>
</dbReference>
<feature type="domain" description="PiggyBac transposable element-derived protein" evidence="2">
    <location>
        <begin position="102"/>
        <end position="178"/>
    </location>
</feature>
<keyword evidence="4" id="KW-1185">Reference proteome</keyword>
<feature type="region of interest" description="Disordered" evidence="1">
    <location>
        <begin position="1"/>
        <end position="24"/>
    </location>
</feature>
<evidence type="ECO:0000256" key="1">
    <source>
        <dbReference type="SAM" id="MobiDB-lite"/>
    </source>
</evidence>
<accession>A0ABD3WBP4</accession>
<feature type="compositionally biased region" description="Acidic residues" evidence="1">
    <location>
        <begin position="9"/>
        <end position="24"/>
    </location>
</feature>
<reference evidence="3 4" key="1">
    <citation type="submission" date="2024-11" db="EMBL/GenBank/DDBJ databases">
        <title>Chromosome-level genome assembly of the freshwater bivalve Anodonta woodiana.</title>
        <authorList>
            <person name="Chen X."/>
        </authorList>
    </citation>
    <scope>NUCLEOTIDE SEQUENCE [LARGE SCALE GENOMIC DNA]</scope>
    <source>
        <strain evidence="3">MN2024</strain>
        <tissue evidence="3">Gills</tissue>
    </source>
</reference>
<dbReference type="InterPro" id="IPR029526">
    <property type="entry name" value="PGBD"/>
</dbReference>
<organism evidence="3 4">
    <name type="scientific">Sinanodonta woodiana</name>
    <name type="common">Chinese pond mussel</name>
    <name type="synonym">Anodonta woodiana</name>
    <dbReference type="NCBI Taxonomy" id="1069815"/>
    <lineage>
        <taxon>Eukaryota</taxon>
        <taxon>Metazoa</taxon>
        <taxon>Spiralia</taxon>
        <taxon>Lophotrochozoa</taxon>
        <taxon>Mollusca</taxon>
        <taxon>Bivalvia</taxon>
        <taxon>Autobranchia</taxon>
        <taxon>Heteroconchia</taxon>
        <taxon>Palaeoheterodonta</taxon>
        <taxon>Unionida</taxon>
        <taxon>Unionoidea</taxon>
        <taxon>Unionidae</taxon>
        <taxon>Unioninae</taxon>
        <taxon>Sinanodonta</taxon>
    </lineage>
</organism>
<evidence type="ECO:0000259" key="2">
    <source>
        <dbReference type="Pfam" id="PF13843"/>
    </source>
</evidence>
<dbReference type="PANTHER" id="PTHR46599">
    <property type="entry name" value="PIGGYBAC TRANSPOSABLE ELEMENT-DERIVED PROTEIN 4"/>
    <property type="match status" value="1"/>
</dbReference>
<proteinExistence type="predicted"/>
<dbReference type="AlphaFoldDB" id="A0ABD3WBP4"/>
<dbReference type="Proteomes" id="UP001634394">
    <property type="component" value="Unassembled WGS sequence"/>
</dbReference>
<evidence type="ECO:0000313" key="3">
    <source>
        <dbReference type="EMBL" id="KAL3871325.1"/>
    </source>
</evidence>
<dbReference type="EMBL" id="JBJQND010000007">
    <property type="protein sequence ID" value="KAL3871325.1"/>
    <property type="molecule type" value="Genomic_DNA"/>
</dbReference>
<evidence type="ECO:0000313" key="4">
    <source>
        <dbReference type="Proteomes" id="UP001634394"/>
    </source>
</evidence>
<sequence>MDHNSDLNMDIDSEGSDIEVDDFDDSDNDIDVNDGLRLNQVDERHDACRDAWLRALFDKDSENEVEFEVFQEEWAKDGFSVCFQPKFKLLEGATVQHPEEADALHYFELLWDELLWSKLVDERNHYANQTCRKDPLPPKWSRWTPIDIPTMKAFMGLCFAMGIIRLPSRHNYWRQHKYMYVCHFFQ</sequence>
<protein>
    <recommendedName>
        <fullName evidence="2">PiggyBac transposable element-derived protein domain-containing protein</fullName>
    </recommendedName>
</protein>
<name>A0ABD3WBP4_SINWO</name>